<dbReference type="EMBL" id="PGOL01001524">
    <property type="protein sequence ID" value="PKI57232.1"/>
    <property type="molecule type" value="Genomic_DNA"/>
</dbReference>
<evidence type="ECO:0000313" key="2">
    <source>
        <dbReference type="EMBL" id="PKI57232.1"/>
    </source>
</evidence>
<accession>A0A2I0JLS0</accession>
<gene>
    <name evidence="2" type="ORF">CRG98_022377</name>
</gene>
<dbReference type="AlphaFoldDB" id="A0A2I0JLS0"/>
<feature type="compositionally biased region" description="Polar residues" evidence="1">
    <location>
        <begin position="103"/>
        <end position="115"/>
    </location>
</feature>
<name>A0A2I0JLS0_PUNGR</name>
<sequence length="163" mass="18317">MEMKEDKAFEEYAVEWRGKAAKHIPSITERQQVQLFYSTLRDAYYSHLLSHTSSFFELIKARKKLNMGIKLGRIEGLTRKKEGETSKTIAEASSTGGKKGKETSVNPRRQSSQPYSEMIDENKLSFNEIRPPNVQANPLSNTSRNESNPSSAKATSDSAISRA</sequence>
<evidence type="ECO:0000313" key="3">
    <source>
        <dbReference type="Proteomes" id="UP000233551"/>
    </source>
</evidence>
<proteinExistence type="predicted"/>
<organism evidence="2 3">
    <name type="scientific">Punica granatum</name>
    <name type="common">Pomegranate</name>
    <dbReference type="NCBI Taxonomy" id="22663"/>
    <lineage>
        <taxon>Eukaryota</taxon>
        <taxon>Viridiplantae</taxon>
        <taxon>Streptophyta</taxon>
        <taxon>Embryophyta</taxon>
        <taxon>Tracheophyta</taxon>
        <taxon>Spermatophyta</taxon>
        <taxon>Magnoliopsida</taxon>
        <taxon>eudicotyledons</taxon>
        <taxon>Gunneridae</taxon>
        <taxon>Pentapetalae</taxon>
        <taxon>rosids</taxon>
        <taxon>malvids</taxon>
        <taxon>Myrtales</taxon>
        <taxon>Lythraceae</taxon>
        <taxon>Punica</taxon>
    </lineage>
</organism>
<comment type="caution">
    <text evidence="2">The sequence shown here is derived from an EMBL/GenBank/DDBJ whole genome shotgun (WGS) entry which is preliminary data.</text>
</comment>
<keyword evidence="3" id="KW-1185">Reference proteome</keyword>
<dbReference type="Proteomes" id="UP000233551">
    <property type="component" value="Unassembled WGS sequence"/>
</dbReference>
<evidence type="ECO:0000256" key="1">
    <source>
        <dbReference type="SAM" id="MobiDB-lite"/>
    </source>
</evidence>
<reference evidence="2 3" key="1">
    <citation type="submission" date="2017-11" db="EMBL/GenBank/DDBJ databases">
        <title>De-novo sequencing of pomegranate (Punica granatum L.) genome.</title>
        <authorList>
            <person name="Akparov Z."/>
            <person name="Amiraslanov A."/>
            <person name="Hajiyeva S."/>
            <person name="Abbasov M."/>
            <person name="Kaur K."/>
            <person name="Hamwieh A."/>
            <person name="Solovyev V."/>
            <person name="Salamov A."/>
            <person name="Braich B."/>
            <person name="Kosarev P."/>
            <person name="Mahmoud A."/>
            <person name="Hajiyev E."/>
            <person name="Babayeva S."/>
            <person name="Izzatullayeva V."/>
            <person name="Mammadov A."/>
            <person name="Mammadov A."/>
            <person name="Sharifova S."/>
            <person name="Ojaghi J."/>
            <person name="Eynullazada K."/>
            <person name="Bayramov B."/>
            <person name="Abdulazimova A."/>
            <person name="Shahmuradov I."/>
        </authorList>
    </citation>
    <scope>NUCLEOTIDE SEQUENCE [LARGE SCALE GENOMIC DNA]</scope>
    <source>
        <strain evidence="3">cv. AG2017</strain>
        <tissue evidence="2">Leaf</tissue>
    </source>
</reference>
<feature type="compositionally biased region" description="Polar residues" evidence="1">
    <location>
        <begin position="134"/>
        <end position="163"/>
    </location>
</feature>
<feature type="region of interest" description="Disordered" evidence="1">
    <location>
        <begin position="78"/>
        <end position="163"/>
    </location>
</feature>
<protein>
    <submittedName>
        <fullName evidence="2">Uncharacterized protein</fullName>
    </submittedName>
</protein>
<feature type="compositionally biased region" description="Polar residues" evidence="1">
    <location>
        <begin position="86"/>
        <end position="96"/>
    </location>
</feature>